<keyword evidence="9 12" id="KW-0786">Thiamine pyrophosphate</keyword>
<feature type="binding site" evidence="11">
    <location>
        <position position="463"/>
    </location>
    <ligand>
        <name>Mg(2+)</name>
        <dbReference type="ChEBI" id="CHEBI:18420"/>
    </ligand>
</feature>
<dbReference type="InterPro" id="IPR047214">
    <property type="entry name" value="TPP_PDC_IPDC"/>
</dbReference>
<keyword evidence="6 11" id="KW-0479">Metal-binding</keyword>
<evidence type="ECO:0000256" key="1">
    <source>
        <dbReference type="ARBA" id="ARBA00001920"/>
    </source>
</evidence>
<dbReference type="GO" id="GO:0004737">
    <property type="term" value="F:pyruvate decarboxylase activity"/>
    <property type="evidence" value="ECO:0007669"/>
    <property type="project" value="TreeGrafter"/>
</dbReference>
<dbReference type="InterPro" id="IPR047213">
    <property type="entry name" value="TPP_PYR_PDC_IPDC-like"/>
</dbReference>
<feature type="binding site" evidence="11">
    <location>
        <position position="465"/>
    </location>
    <ligand>
        <name>Mg(2+)</name>
        <dbReference type="ChEBI" id="CHEBI:18420"/>
    </ligand>
</feature>
<evidence type="ECO:0000313" key="17">
    <source>
        <dbReference type="Proteomes" id="UP001139011"/>
    </source>
</evidence>
<keyword evidence="8 11" id="KW-0460">Magnesium</keyword>
<dbReference type="RefSeq" id="WP_248251989.1">
    <property type="nucleotide sequence ID" value="NZ_JAIWJX010000002.1"/>
</dbReference>
<comment type="similarity">
    <text evidence="4 12">Belongs to the TPP enzyme family.</text>
</comment>
<dbReference type="EMBL" id="JAIWJX010000002">
    <property type="protein sequence ID" value="MCK6256293.1"/>
    <property type="molecule type" value="Genomic_DNA"/>
</dbReference>
<dbReference type="SUPFAM" id="SSF52518">
    <property type="entry name" value="Thiamin diphosphate-binding fold (THDP-binding)"/>
    <property type="match status" value="2"/>
</dbReference>
<dbReference type="AlphaFoldDB" id="A0A9X1X9B8"/>
<keyword evidence="10" id="KW-0456">Lyase</keyword>
<dbReference type="CDD" id="cd02005">
    <property type="entry name" value="TPP_PDC_IPDC"/>
    <property type="match status" value="1"/>
</dbReference>
<dbReference type="PANTHER" id="PTHR43452:SF30">
    <property type="entry name" value="PYRUVATE DECARBOXYLASE ISOZYME 1-RELATED"/>
    <property type="match status" value="1"/>
</dbReference>
<organism evidence="16 17">
    <name type="scientific">Fictibacillus marinisediminis</name>
    <dbReference type="NCBI Taxonomy" id="2878389"/>
    <lineage>
        <taxon>Bacteria</taxon>
        <taxon>Bacillati</taxon>
        <taxon>Bacillota</taxon>
        <taxon>Bacilli</taxon>
        <taxon>Bacillales</taxon>
        <taxon>Fictibacillaceae</taxon>
        <taxon>Fictibacillus</taxon>
    </lineage>
</organism>
<protein>
    <recommendedName>
        <fullName evidence="5">Alpha-keto-acid decarboxylase</fullName>
    </recommendedName>
</protein>
<dbReference type="FunFam" id="3.40.50.970:FF:000019">
    <property type="entry name" value="Pyruvate decarboxylase isozyme"/>
    <property type="match status" value="1"/>
</dbReference>
<comment type="cofactor">
    <cofactor evidence="2">
        <name>thiamine diphosphate</name>
        <dbReference type="ChEBI" id="CHEBI:58937"/>
    </cofactor>
</comment>
<dbReference type="SUPFAM" id="SSF52467">
    <property type="entry name" value="DHS-like NAD/FAD-binding domain"/>
    <property type="match status" value="1"/>
</dbReference>
<dbReference type="CDD" id="cd07038">
    <property type="entry name" value="TPP_PYR_PDC_IPDC_like"/>
    <property type="match status" value="1"/>
</dbReference>
<comment type="cofactor">
    <cofactor evidence="11">
        <name>Mg(2+)</name>
        <dbReference type="ChEBI" id="CHEBI:18420"/>
    </cofactor>
    <text evidence="11">Binds 1 Mg(2+) per subunit.</text>
</comment>
<evidence type="ECO:0000256" key="4">
    <source>
        <dbReference type="ARBA" id="ARBA00007812"/>
    </source>
</evidence>
<dbReference type="Pfam" id="PF02775">
    <property type="entry name" value="TPP_enzyme_C"/>
    <property type="match status" value="1"/>
</dbReference>
<feature type="domain" description="Thiamine pyrophosphate enzyme TPP-binding" evidence="14">
    <location>
        <begin position="387"/>
        <end position="531"/>
    </location>
</feature>
<sequence>MSSLAESRTVGQYLLDCLKREGISEVFGVPGDYNFSLLDTLESDSGLSFITNRNELNAGYAADAYARINGISALITTFGVGEMSATNAIAGAFSEDVPVIQIVGSPKSKMQKDKELAHHTLMDGDYDVFRKVYENITAYTAVLTPENAAREIPAAIQAAKQKKKPVYLSVAIDLVTQPIIFHETEVTQTKSSQTALQAALKQITGMVEEAKKAVILVDMKAIRYRLQDQVHQLAEQLKVPVASLMQGKSGFDESHPQYIGVYGGAFGQEEVTKTVEEADCIFAIGVQWTDVNTSKHTIKLNPLKIVEIQPESVKVGAASYLNVKAEDLLHELTNIGFKQESSIGDIAFPYGTVSGGGEEPIKAASYYPRFQHMLRENDVVVVETGSLSYGMSQIRLPKGATYIAQGGWQSIGFATPAAFGACMAAKDRRVLLFTGDGSLQLTVQEISSMLENGCKPIIFILNNNGYTIEKYLNVKVEIEKQKYNEIPSWKYTKLAEAFGREAFTKQVWTNQELDDAITEAERLQGEKLCMIELVVEDPMDAPEYLQKMRAFLEKQEKKK</sequence>
<evidence type="ECO:0000256" key="9">
    <source>
        <dbReference type="ARBA" id="ARBA00023052"/>
    </source>
</evidence>
<comment type="cofactor">
    <cofactor evidence="1">
        <name>a metal cation</name>
        <dbReference type="ChEBI" id="CHEBI:25213"/>
    </cofactor>
</comment>
<evidence type="ECO:0000256" key="8">
    <source>
        <dbReference type="ARBA" id="ARBA00022842"/>
    </source>
</evidence>
<evidence type="ECO:0000256" key="11">
    <source>
        <dbReference type="PIRSR" id="PIRSR036565-2"/>
    </source>
</evidence>
<evidence type="ECO:0000256" key="6">
    <source>
        <dbReference type="ARBA" id="ARBA00022723"/>
    </source>
</evidence>
<dbReference type="Gene3D" id="3.40.50.1220">
    <property type="entry name" value="TPP-binding domain"/>
    <property type="match status" value="1"/>
</dbReference>
<comment type="caution">
    <text evidence="16">The sequence shown here is derived from an EMBL/GenBank/DDBJ whole genome shotgun (WGS) entry which is preliminary data.</text>
</comment>
<comment type="function">
    <text evidence="3">Decarboxylates branched-chain and aromatic alpha-keto acids to aldehydes.</text>
</comment>
<dbReference type="Proteomes" id="UP001139011">
    <property type="component" value="Unassembled WGS sequence"/>
</dbReference>
<evidence type="ECO:0000259" key="15">
    <source>
        <dbReference type="Pfam" id="PF02776"/>
    </source>
</evidence>
<gene>
    <name evidence="16" type="ORF">LCY76_06750</name>
</gene>
<dbReference type="InterPro" id="IPR012110">
    <property type="entry name" value="PDC/IPDC-like"/>
</dbReference>
<evidence type="ECO:0000313" key="16">
    <source>
        <dbReference type="EMBL" id="MCK6256293.1"/>
    </source>
</evidence>
<dbReference type="Gene3D" id="3.40.50.970">
    <property type="match status" value="2"/>
</dbReference>
<evidence type="ECO:0000259" key="13">
    <source>
        <dbReference type="Pfam" id="PF00205"/>
    </source>
</evidence>
<dbReference type="GO" id="GO:0000949">
    <property type="term" value="P:aromatic amino acid family catabolic process to alcohol via Ehrlich pathway"/>
    <property type="evidence" value="ECO:0007669"/>
    <property type="project" value="TreeGrafter"/>
</dbReference>
<dbReference type="InterPro" id="IPR012001">
    <property type="entry name" value="Thiamin_PyroP_enz_TPP-bd_dom"/>
</dbReference>
<reference evidence="16" key="1">
    <citation type="submission" date="2021-09" db="EMBL/GenBank/DDBJ databases">
        <title>Genome analysis of Fictibacillus sp. KIGAM418 isolated from marine sediment.</title>
        <authorList>
            <person name="Seo M.-J."/>
            <person name="Cho E.-S."/>
            <person name="Hwang C.Y."/>
        </authorList>
    </citation>
    <scope>NUCLEOTIDE SEQUENCE</scope>
    <source>
        <strain evidence="16">KIGAM418</strain>
    </source>
</reference>
<dbReference type="InterPro" id="IPR029061">
    <property type="entry name" value="THDP-binding"/>
</dbReference>
<dbReference type="GO" id="GO:0005829">
    <property type="term" value="C:cytosol"/>
    <property type="evidence" value="ECO:0007669"/>
    <property type="project" value="TreeGrafter"/>
</dbReference>
<dbReference type="GO" id="GO:0000287">
    <property type="term" value="F:magnesium ion binding"/>
    <property type="evidence" value="ECO:0007669"/>
    <property type="project" value="InterPro"/>
</dbReference>
<dbReference type="GO" id="GO:0030976">
    <property type="term" value="F:thiamine pyrophosphate binding"/>
    <property type="evidence" value="ECO:0007669"/>
    <property type="project" value="InterPro"/>
</dbReference>
<feature type="binding site" evidence="11">
    <location>
        <position position="436"/>
    </location>
    <ligand>
        <name>Mg(2+)</name>
        <dbReference type="ChEBI" id="CHEBI:18420"/>
    </ligand>
</feature>
<proteinExistence type="inferred from homology"/>
<evidence type="ECO:0000256" key="10">
    <source>
        <dbReference type="ARBA" id="ARBA00023239"/>
    </source>
</evidence>
<dbReference type="Pfam" id="PF02776">
    <property type="entry name" value="TPP_enzyme_N"/>
    <property type="match status" value="1"/>
</dbReference>
<evidence type="ECO:0000256" key="3">
    <source>
        <dbReference type="ARBA" id="ARBA00002938"/>
    </source>
</evidence>
<dbReference type="PIRSF" id="PIRSF036565">
    <property type="entry name" value="Pyruvt_ip_decrb"/>
    <property type="match status" value="1"/>
</dbReference>
<evidence type="ECO:0000256" key="7">
    <source>
        <dbReference type="ARBA" id="ARBA00022793"/>
    </source>
</evidence>
<evidence type="ECO:0000256" key="12">
    <source>
        <dbReference type="RuleBase" id="RU362132"/>
    </source>
</evidence>
<dbReference type="InterPro" id="IPR011766">
    <property type="entry name" value="TPP_enzyme_TPP-bd"/>
</dbReference>
<accession>A0A9X1X9B8</accession>
<dbReference type="FunFam" id="3.40.50.970:FF:000024">
    <property type="entry name" value="Pyruvate decarboxylase isozyme"/>
    <property type="match status" value="1"/>
</dbReference>
<evidence type="ECO:0000256" key="2">
    <source>
        <dbReference type="ARBA" id="ARBA00001964"/>
    </source>
</evidence>
<dbReference type="Pfam" id="PF00205">
    <property type="entry name" value="TPP_enzyme_M"/>
    <property type="match status" value="1"/>
</dbReference>
<evidence type="ECO:0000259" key="14">
    <source>
        <dbReference type="Pfam" id="PF02775"/>
    </source>
</evidence>
<name>A0A9X1X9B8_9BACL</name>
<evidence type="ECO:0000256" key="5">
    <source>
        <dbReference type="ARBA" id="ARBA00020054"/>
    </source>
</evidence>
<feature type="domain" description="Thiamine pyrophosphate enzyme N-terminal TPP-binding" evidence="15">
    <location>
        <begin position="9"/>
        <end position="118"/>
    </location>
</feature>
<dbReference type="InterPro" id="IPR029035">
    <property type="entry name" value="DHS-like_NAD/FAD-binding_dom"/>
</dbReference>
<keyword evidence="7" id="KW-0210">Decarboxylase</keyword>
<dbReference type="InterPro" id="IPR012000">
    <property type="entry name" value="Thiamin_PyroP_enz_cen_dom"/>
</dbReference>
<dbReference type="PANTHER" id="PTHR43452">
    <property type="entry name" value="PYRUVATE DECARBOXYLASE"/>
    <property type="match status" value="1"/>
</dbReference>
<keyword evidence="17" id="KW-1185">Reference proteome</keyword>
<feature type="domain" description="Thiamine pyrophosphate enzyme central" evidence="13">
    <location>
        <begin position="201"/>
        <end position="318"/>
    </location>
</feature>